<evidence type="ECO:0000313" key="6">
    <source>
        <dbReference type="Proteomes" id="UP000199406"/>
    </source>
</evidence>
<dbReference type="InterPro" id="IPR011711">
    <property type="entry name" value="GntR_C"/>
</dbReference>
<evidence type="ECO:0000313" key="5">
    <source>
        <dbReference type="EMBL" id="SDF05120.1"/>
    </source>
</evidence>
<dbReference type="Pfam" id="PF07729">
    <property type="entry name" value="FCD"/>
    <property type="match status" value="1"/>
</dbReference>
<protein>
    <submittedName>
        <fullName evidence="5">DNA-binding transcriptional regulator, GntR family</fullName>
    </submittedName>
</protein>
<reference evidence="6" key="1">
    <citation type="submission" date="2016-10" db="EMBL/GenBank/DDBJ databases">
        <authorList>
            <person name="Varghese N."/>
            <person name="Submissions S."/>
        </authorList>
    </citation>
    <scope>NUCLEOTIDE SEQUENCE [LARGE SCALE GENOMIC DNA]</scope>
    <source>
        <strain evidence="6">DSM 44268</strain>
    </source>
</reference>
<keyword evidence="6" id="KW-1185">Reference proteome</keyword>
<dbReference type="PANTHER" id="PTHR43537:SF24">
    <property type="entry name" value="GLUCONATE OPERON TRANSCRIPTIONAL REPRESSOR"/>
    <property type="match status" value="1"/>
</dbReference>
<evidence type="ECO:0000256" key="1">
    <source>
        <dbReference type="ARBA" id="ARBA00023015"/>
    </source>
</evidence>
<dbReference type="InterPro" id="IPR000524">
    <property type="entry name" value="Tscrpt_reg_HTH_GntR"/>
</dbReference>
<dbReference type="SUPFAM" id="SSF46785">
    <property type="entry name" value="Winged helix' DNA-binding domain"/>
    <property type="match status" value="1"/>
</dbReference>
<dbReference type="OrthoDB" id="3186208at2"/>
<keyword evidence="1" id="KW-0805">Transcription regulation</keyword>
<dbReference type="STRING" id="1550231.SAMN05660662_0878"/>
<dbReference type="GO" id="GO:0003700">
    <property type="term" value="F:DNA-binding transcription factor activity"/>
    <property type="evidence" value="ECO:0007669"/>
    <property type="project" value="InterPro"/>
</dbReference>
<proteinExistence type="predicted"/>
<evidence type="ECO:0000256" key="3">
    <source>
        <dbReference type="ARBA" id="ARBA00023163"/>
    </source>
</evidence>
<dbReference type="Proteomes" id="UP000199406">
    <property type="component" value="Unassembled WGS sequence"/>
</dbReference>
<organism evidence="5 6">
    <name type="scientific">Blastococcus aurantiacus</name>
    <dbReference type="NCBI Taxonomy" id="1550231"/>
    <lineage>
        <taxon>Bacteria</taxon>
        <taxon>Bacillati</taxon>
        <taxon>Actinomycetota</taxon>
        <taxon>Actinomycetes</taxon>
        <taxon>Geodermatophilales</taxon>
        <taxon>Geodermatophilaceae</taxon>
        <taxon>Blastococcus</taxon>
    </lineage>
</organism>
<dbReference type="Gene3D" id="1.20.120.530">
    <property type="entry name" value="GntR ligand-binding domain-like"/>
    <property type="match status" value="1"/>
</dbReference>
<feature type="domain" description="HTH gntR-type" evidence="4">
    <location>
        <begin position="15"/>
        <end position="82"/>
    </location>
</feature>
<keyword evidence="3" id="KW-0804">Transcription</keyword>
<dbReference type="RefSeq" id="WP_091763830.1">
    <property type="nucleotide sequence ID" value="NZ_FNBT01000001.1"/>
</dbReference>
<accession>A0A1G7HX92</accession>
<dbReference type="PROSITE" id="PS50949">
    <property type="entry name" value="HTH_GNTR"/>
    <property type="match status" value="1"/>
</dbReference>
<evidence type="ECO:0000259" key="4">
    <source>
        <dbReference type="PROSITE" id="PS50949"/>
    </source>
</evidence>
<dbReference type="GO" id="GO:0003677">
    <property type="term" value="F:DNA binding"/>
    <property type="evidence" value="ECO:0007669"/>
    <property type="project" value="UniProtKB-KW"/>
</dbReference>
<dbReference type="InterPro" id="IPR008920">
    <property type="entry name" value="TF_FadR/GntR_C"/>
</dbReference>
<evidence type="ECO:0000256" key="2">
    <source>
        <dbReference type="ARBA" id="ARBA00023125"/>
    </source>
</evidence>
<gene>
    <name evidence="5" type="ORF">SAMN05660662_0878</name>
</gene>
<dbReference type="SUPFAM" id="SSF48008">
    <property type="entry name" value="GntR ligand-binding domain-like"/>
    <property type="match status" value="1"/>
</dbReference>
<sequence length="244" mass="27056">MTVLTGARPTGDAGGTRAEFVYREVRRQIGSGALRPGQKITERGLADELSVSPTPVREAIRRLEQDGLIERLRPRTVVITDMQERAIDDLAEVEVALRGLVARFAARHATPEQLDRLDAILDEADDQLIVLTTRYRNGEDVERHVTALLDLMQDFNDALEACANNPVLVRLLAQSRVFSRPERRARLLEEIAADGSFGLDRYGSHRALVRALRAGDAATAEELDNADAQGGLDALRARNRDRRS</sequence>
<keyword evidence="2 5" id="KW-0238">DNA-binding</keyword>
<dbReference type="SMART" id="SM00345">
    <property type="entry name" value="HTH_GNTR"/>
    <property type="match status" value="1"/>
</dbReference>
<dbReference type="PANTHER" id="PTHR43537">
    <property type="entry name" value="TRANSCRIPTIONAL REGULATOR, GNTR FAMILY"/>
    <property type="match status" value="1"/>
</dbReference>
<dbReference type="CDD" id="cd07377">
    <property type="entry name" value="WHTH_GntR"/>
    <property type="match status" value="1"/>
</dbReference>
<dbReference type="EMBL" id="FNBT01000001">
    <property type="protein sequence ID" value="SDF05120.1"/>
    <property type="molecule type" value="Genomic_DNA"/>
</dbReference>
<dbReference type="InterPro" id="IPR036388">
    <property type="entry name" value="WH-like_DNA-bd_sf"/>
</dbReference>
<dbReference type="InterPro" id="IPR036390">
    <property type="entry name" value="WH_DNA-bd_sf"/>
</dbReference>
<dbReference type="AlphaFoldDB" id="A0A1G7HX92"/>
<name>A0A1G7HX92_9ACTN</name>
<dbReference type="Pfam" id="PF00392">
    <property type="entry name" value="GntR"/>
    <property type="match status" value="1"/>
</dbReference>
<dbReference type="Gene3D" id="1.10.10.10">
    <property type="entry name" value="Winged helix-like DNA-binding domain superfamily/Winged helix DNA-binding domain"/>
    <property type="match status" value="1"/>
</dbReference>